<proteinExistence type="predicted"/>
<protein>
    <submittedName>
        <fullName evidence="2">MTH538 TIR-like domain (DUF1863)</fullName>
    </submittedName>
</protein>
<accession>A0A451AED8</accession>
<dbReference type="Pfam" id="PF08937">
    <property type="entry name" value="ThsB_TIR"/>
    <property type="match status" value="1"/>
</dbReference>
<organism evidence="2">
    <name type="scientific">Candidatus Kentrum sp. TUN</name>
    <dbReference type="NCBI Taxonomy" id="2126343"/>
    <lineage>
        <taxon>Bacteria</taxon>
        <taxon>Pseudomonadati</taxon>
        <taxon>Pseudomonadota</taxon>
        <taxon>Gammaproteobacteria</taxon>
        <taxon>Candidatus Kentrum</taxon>
    </lineage>
</organism>
<dbReference type="Gene3D" id="3.40.50.9200">
    <property type="entry name" value="Hypothetical protein MTH538"/>
    <property type="match status" value="1"/>
</dbReference>
<reference evidence="2" key="1">
    <citation type="submission" date="2019-02" db="EMBL/GenBank/DDBJ databases">
        <authorList>
            <person name="Gruber-Vodicka R. H."/>
            <person name="Seah K. B. B."/>
        </authorList>
    </citation>
    <scope>NUCLEOTIDE SEQUENCE</scope>
    <source>
        <strain evidence="2">BECK_BY1</strain>
    </source>
</reference>
<dbReference type="AlphaFoldDB" id="A0A451AED8"/>
<evidence type="ECO:0000259" key="1">
    <source>
        <dbReference type="Pfam" id="PF08937"/>
    </source>
</evidence>
<dbReference type="EMBL" id="CAADFX010000258">
    <property type="protein sequence ID" value="VFK64388.1"/>
    <property type="molecule type" value="Genomic_DNA"/>
</dbReference>
<sequence>MNEQTKNAFISHVHEDDAGLAKLKNLLKGNGMVIRDYSIRSDNPNNAHSKDYIKYQILKPGIRQSGVLVVYISPETKNSEWVNWEIEYAQKQDKRIVGVWAHGEKECEIPAALDDYADAIVGWTGNRIIIRPVSRHCLEREKAFRMTEEAFRTDGKAFQAIQKA</sequence>
<dbReference type="SUPFAM" id="SSF52206">
    <property type="entry name" value="Hypothetical protein MTH538"/>
    <property type="match status" value="1"/>
</dbReference>
<dbReference type="InterPro" id="IPR036490">
    <property type="entry name" value="ThsB_TIR-like_sf"/>
</dbReference>
<gene>
    <name evidence="2" type="ORF">BECKTUN1418D_GA0071000_12583</name>
</gene>
<feature type="domain" description="Thoeris protein ThsB TIR-like" evidence="1">
    <location>
        <begin position="9"/>
        <end position="105"/>
    </location>
</feature>
<name>A0A451AED8_9GAMM</name>
<dbReference type="InterPro" id="IPR015032">
    <property type="entry name" value="ThsB__TIR-like_domain"/>
</dbReference>
<evidence type="ECO:0000313" key="2">
    <source>
        <dbReference type="EMBL" id="VFK64388.1"/>
    </source>
</evidence>